<accession>F4RMG9</accession>
<dbReference type="EMBL" id="GL883108">
    <property type="protein sequence ID" value="EGG06475.1"/>
    <property type="molecule type" value="Genomic_DNA"/>
</dbReference>
<dbReference type="Proteomes" id="UP000001072">
    <property type="component" value="Unassembled WGS sequence"/>
</dbReference>
<reference evidence="3" key="1">
    <citation type="journal article" date="2011" name="Proc. Natl. Acad. Sci. U.S.A.">
        <title>Obligate biotrophy features unraveled by the genomic analysis of rust fungi.</title>
        <authorList>
            <person name="Duplessis S."/>
            <person name="Cuomo C.A."/>
            <person name="Lin Y.-C."/>
            <person name="Aerts A."/>
            <person name="Tisserant E."/>
            <person name="Veneault-Fourrey C."/>
            <person name="Joly D.L."/>
            <person name="Hacquard S."/>
            <person name="Amselem J."/>
            <person name="Cantarel B.L."/>
            <person name="Chiu R."/>
            <person name="Coutinho P.M."/>
            <person name="Feau N."/>
            <person name="Field M."/>
            <person name="Frey P."/>
            <person name="Gelhaye E."/>
            <person name="Goldberg J."/>
            <person name="Grabherr M.G."/>
            <person name="Kodira C.D."/>
            <person name="Kohler A."/>
            <person name="Kuees U."/>
            <person name="Lindquist E.A."/>
            <person name="Lucas S.M."/>
            <person name="Mago R."/>
            <person name="Mauceli E."/>
            <person name="Morin E."/>
            <person name="Murat C."/>
            <person name="Pangilinan J.L."/>
            <person name="Park R."/>
            <person name="Pearson M."/>
            <person name="Quesneville H."/>
            <person name="Rouhier N."/>
            <person name="Sakthikumar S."/>
            <person name="Salamov A.A."/>
            <person name="Schmutz J."/>
            <person name="Selles B."/>
            <person name="Shapiro H."/>
            <person name="Tanguay P."/>
            <person name="Tuskan G.A."/>
            <person name="Henrissat B."/>
            <person name="Van de Peer Y."/>
            <person name="Rouze P."/>
            <person name="Ellis J.G."/>
            <person name="Dodds P.N."/>
            <person name="Schein J.E."/>
            <person name="Zhong S."/>
            <person name="Hamelin R.C."/>
            <person name="Grigoriev I.V."/>
            <person name="Szabo L.J."/>
            <person name="Martin F."/>
        </authorList>
    </citation>
    <scope>NUCLEOTIDE SEQUENCE [LARGE SCALE GENOMIC DNA]</scope>
    <source>
        <strain evidence="3">98AG31 / pathotype 3-4-7</strain>
    </source>
</reference>
<dbReference type="RefSeq" id="XP_007410309.1">
    <property type="nucleotide sequence ID" value="XM_007410247.1"/>
</dbReference>
<name>F4RMG9_MELLP</name>
<dbReference type="KEGG" id="mlr:MELLADRAFT_63387"/>
<evidence type="ECO:0000256" key="1">
    <source>
        <dbReference type="SAM" id="Phobius"/>
    </source>
</evidence>
<sequence>MASDSAVAEEMQNLMRYIKSLPQGVNASSGVRDYLIKDTTLFCIFDMQEEGTNIYICLSCILTEGLLRPDMPSITAISNFCYGVLTVVDLAVIEIMNHTRHYISPRFLLCGLKYLFLLAYAWSYIWGCLCTCASLLWDERWTTQDVIRGKKTQIPTPLKIFLNGLFFAFVILPWPPVLWAFGTANSEMLKLQKAFHELDEASKMAGTKYNGTHTFDLLTVPAERVLKHQLAISYYTRFGMSVFLGMLVFLAVIYAPLLSFSFGNLRKRINAYAKALPASPPDSQTYLYAALQELKGKHRALLKQALVTYFTAWFYIPILSWEHELDDFGSQLTFKTNRFMEERTRWVIIPLNDELSMNLLLVSFVKVTQRNLCRGWKHLNLTF</sequence>
<dbReference type="InParanoid" id="F4RMG9"/>
<proteinExistence type="predicted"/>
<dbReference type="GeneID" id="18930080"/>
<feature type="transmembrane region" description="Helical" evidence="1">
    <location>
        <begin position="160"/>
        <end position="181"/>
    </location>
</feature>
<keyword evidence="1" id="KW-1133">Transmembrane helix</keyword>
<feature type="transmembrane region" description="Helical" evidence="1">
    <location>
        <begin position="234"/>
        <end position="257"/>
    </location>
</feature>
<evidence type="ECO:0000313" key="2">
    <source>
        <dbReference type="EMBL" id="EGG06475.1"/>
    </source>
</evidence>
<feature type="transmembrane region" description="Helical" evidence="1">
    <location>
        <begin position="114"/>
        <end position="137"/>
    </location>
</feature>
<organism evidence="3">
    <name type="scientific">Melampsora larici-populina (strain 98AG31 / pathotype 3-4-7)</name>
    <name type="common">Poplar leaf rust fungus</name>
    <dbReference type="NCBI Taxonomy" id="747676"/>
    <lineage>
        <taxon>Eukaryota</taxon>
        <taxon>Fungi</taxon>
        <taxon>Dikarya</taxon>
        <taxon>Basidiomycota</taxon>
        <taxon>Pucciniomycotina</taxon>
        <taxon>Pucciniomycetes</taxon>
        <taxon>Pucciniales</taxon>
        <taxon>Melampsoraceae</taxon>
        <taxon>Melampsora</taxon>
    </lineage>
</organism>
<dbReference type="VEuPathDB" id="FungiDB:MELLADRAFT_63387"/>
<feature type="transmembrane region" description="Helical" evidence="1">
    <location>
        <begin position="74"/>
        <end position="93"/>
    </location>
</feature>
<dbReference type="HOGENOM" id="CLU_721762_0_0_1"/>
<dbReference type="OrthoDB" id="2510312at2759"/>
<keyword evidence="1" id="KW-0472">Membrane</keyword>
<gene>
    <name evidence="2" type="ORF">MELLADRAFT_63387</name>
</gene>
<protein>
    <submittedName>
        <fullName evidence="2">Uncharacterized protein</fullName>
    </submittedName>
</protein>
<keyword evidence="3" id="KW-1185">Reference proteome</keyword>
<dbReference type="AlphaFoldDB" id="F4RMG9"/>
<keyword evidence="1" id="KW-0812">Transmembrane</keyword>
<evidence type="ECO:0000313" key="3">
    <source>
        <dbReference type="Proteomes" id="UP000001072"/>
    </source>
</evidence>